<comment type="caution">
    <text evidence="4">The sequence shown here is derived from an EMBL/GenBank/DDBJ whole genome shotgun (WGS) entry which is preliminary data.</text>
</comment>
<reference evidence="4 5" key="1">
    <citation type="journal article" date="2019" name="Sci. Rep.">
        <title>Orb-weaving spider Araneus ventricosus genome elucidates the spidroin gene catalogue.</title>
        <authorList>
            <person name="Kono N."/>
            <person name="Nakamura H."/>
            <person name="Ohtoshi R."/>
            <person name="Moran D.A.P."/>
            <person name="Shinohara A."/>
            <person name="Yoshida Y."/>
            <person name="Fujiwara M."/>
            <person name="Mori M."/>
            <person name="Tomita M."/>
            <person name="Arakawa K."/>
        </authorList>
    </citation>
    <scope>NUCLEOTIDE SEQUENCE [LARGE SCALE GENOMIC DNA]</scope>
</reference>
<dbReference type="AlphaFoldDB" id="A0A4Y2T339"/>
<sequence>MRRRRRASAEVLETRNKVGACKGGRAEEQHFWGGRGRRVEGGKTAPSKEEIDANRCVEVVEKCVLEAAIGTGGITSSGLKTMSDEGADAEHHFGGLKKCTDGC</sequence>
<evidence type="ECO:0000313" key="2">
    <source>
        <dbReference type="EMBL" id="GBN94620.1"/>
    </source>
</evidence>
<evidence type="ECO:0000313" key="1">
    <source>
        <dbReference type="EMBL" id="GBN94617.1"/>
    </source>
</evidence>
<accession>A0A4Y2T339</accession>
<evidence type="ECO:0000313" key="3">
    <source>
        <dbReference type="EMBL" id="GBN94959.1"/>
    </source>
</evidence>
<gene>
    <name evidence="3" type="ORF">AVEN_177944_1</name>
    <name evidence="1" type="ORF">AVEN_196827_1</name>
    <name evidence="2" type="ORF">AVEN_213095_1</name>
    <name evidence="4" type="ORF">AVEN_99634_1</name>
</gene>
<name>A0A4Y2T339_ARAVE</name>
<keyword evidence="5" id="KW-1185">Reference proteome</keyword>
<dbReference type="EMBL" id="BGPR01025773">
    <property type="protein sequence ID" value="GBN94959.1"/>
    <property type="molecule type" value="Genomic_DNA"/>
</dbReference>
<proteinExistence type="predicted"/>
<dbReference type="EMBL" id="BGPR01025585">
    <property type="protein sequence ID" value="GBN94617.1"/>
    <property type="molecule type" value="Genomic_DNA"/>
</dbReference>
<evidence type="ECO:0000313" key="4">
    <source>
        <dbReference type="EMBL" id="GBN94977.1"/>
    </source>
</evidence>
<evidence type="ECO:0000313" key="5">
    <source>
        <dbReference type="Proteomes" id="UP000499080"/>
    </source>
</evidence>
<dbReference type="EMBL" id="BGPR01025588">
    <property type="protein sequence ID" value="GBN94620.1"/>
    <property type="molecule type" value="Genomic_DNA"/>
</dbReference>
<dbReference type="Proteomes" id="UP000499080">
    <property type="component" value="Unassembled WGS sequence"/>
</dbReference>
<organism evidence="4 5">
    <name type="scientific">Araneus ventricosus</name>
    <name type="common">Orbweaver spider</name>
    <name type="synonym">Epeira ventricosa</name>
    <dbReference type="NCBI Taxonomy" id="182803"/>
    <lineage>
        <taxon>Eukaryota</taxon>
        <taxon>Metazoa</taxon>
        <taxon>Ecdysozoa</taxon>
        <taxon>Arthropoda</taxon>
        <taxon>Chelicerata</taxon>
        <taxon>Arachnida</taxon>
        <taxon>Araneae</taxon>
        <taxon>Araneomorphae</taxon>
        <taxon>Entelegynae</taxon>
        <taxon>Araneoidea</taxon>
        <taxon>Araneidae</taxon>
        <taxon>Araneus</taxon>
    </lineage>
</organism>
<dbReference type="EMBL" id="BGPR01025790">
    <property type="protein sequence ID" value="GBN94977.1"/>
    <property type="molecule type" value="Genomic_DNA"/>
</dbReference>
<protein>
    <submittedName>
        <fullName evidence="4">Uncharacterized protein</fullName>
    </submittedName>
</protein>